<name>A0AAD8RM29_LOLMU</name>
<gene>
    <name evidence="2" type="ORF">QYE76_002190</name>
</gene>
<comment type="caution">
    <text evidence="2">The sequence shown here is derived from an EMBL/GenBank/DDBJ whole genome shotgun (WGS) entry which is preliminary data.</text>
</comment>
<feature type="region of interest" description="Disordered" evidence="1">
    <location>
        <begin position="36"/>
        <end position="66"/>
    </location>
</feature>
<dbReference type="EMBL" id="JAUUTY010000005">
    <property type="protein sequence ID" value="KAK1627875.1"/>
    <property type="molecule type" value="Genomic_DNA"/>
</dbReference>
<protein>
    <submittedName>
        <fullName evidence="2">Uncharacterized protein</fullName>
    </submittedName>
</protein>
<accession>A0AAD8RM29</accession>
<sequence length="101" mass="10764">MRKLQILAASPGVAPIVVFICGGSADSGEKLRRLRQGTRSCGGHRRVGGDDGATVGEERGQGQGMMQRGLTIITRVMAQQEGDESVLVTSMSRQYCGGDRR</sequence>
<evidence type="ECO:0000313" key="3">
    <source>
        <dbReference type="Proteomes" id="UP001231189"/>
    </source>
</evidence>
<keyword evidence="3" id="KW-1185">Reference proteome</keyword>
<evidence type="ECO:0000313" key="2">
    <source>
        <dbReference type="EMBL" id="KAK1627875.1"/>
    </source>
</evidence>
<dbReference type="Proteomes" id="UP001231189">
    <property type="component" value="Unassembled WGS sequence"/>
</dbReference>
<feature type="compositionally biased region" description="Basic residues" evidence="1">
    <location>
        <begin position="36"/>
        <end position="46"/>
    </location>
</feature>
<proteinExistence type="predicted"/>
<evidence type="ECO:0000256" key="1">
    <source>
        <dbReference type="SAM" id="MobiDB-lite"/>
    </source>
</evidence>
<dbReference type="AlphaFoldDB" id="A0AAD8RM29"/>
<organism evidence="2 3">
    <name type="scientific">Lolium multiflorum</name>
    <name type="common">Italian ryegrass</name>
    <name type="synonym">Lolium perenne subsp. multiflorum</name>
    <dbReference type="NCBI Taxonomy" id="4521"/>
    <lineage>
        <taxon>Eukaryota</taxon>
        <taxon>Viridiplantae</taxon>
        <taxon>Streptophyta</taxon>
        <taxon>Embryophyta</taxon>
        <taxon>Tracheophyta</taxon>
        <taxon>Spermatophyta</taxon>
        <taxon>Magnoliopsida</taxon>
        <taxon>Liliopsida</taxon>
        <taxon>Poales</taxon>
        <taxon>Poaceae</taxon>
        <taxon>BOP clade</taxon>
        <taxon>Pooideae</taxon>
        <taxon>Poodae</taxon>
        <taxon>Poeae</taxon>
        <taxon>Poeae Chloroplast Group 2 (Poeae type)</taxon>
        <taxon>Loliodinae</taxon>
        <taxon>Loliinae</taxon>
        <taxon>Lolium</taxon>
    </lineage>
</organism>
<reference evidence="2" key="1">
    <citation type="submission" date="2023-07" db="EMBL/GenBank/DDBJ databases">
        <title>A chromosome-level genome assembly of Lolium multiflorum.</title>
        <authorList>
            <person name="Chen Y."/>
            <person name="Copetti D."/>
            <person name="Kolliker R."/>
            <person name="Studer B."/>
        </authorList>
    </citation>
    <scope>NUCLEOTIDE SEQUENCE</scope>
    <source>
        <strain evidence="2">02402/16</strain>
        <tissue evidence="2">Leaf</tissue>
    </source>
</reference>